<evidence type="ECO:0000256" key="1">
    <source>
        <dbReference type="SAM" id="MobiDB-lite"/>
    </source>
</evidence>
<accession>A0AA35KX93</accession>
<name>A0AA35KX93_9SAUR</name>
<dbReference type="EMBL" id="OX395135">
    <property type="protein sequence ID" value="CAI5785957.1"/>
    <property type="molecule type" value="Genomic_DNA"/>
</dbReference>
<organism evidence="2 3">
    <name type="scientific">Podarcis lilfordi</name>
    <name type="common">Lilford's wall lizard</name>
    <dbReference type="NCBI Taxonomy" id="74358"/>
    <lineage>
        <taxon>Eukaryota</taxon>
        <taxon>Metazoa</taxon>
        <taxon>Chordata</taxon>
        <taxon>Craniata</taxon>
        <taxon>Vertebrata</taxon>
        <taxon>Euteleostomi</taxon>
        <taxon>Lepidosauria</taxon>
        <taxon>Squamata</taxon>
        <taxon>Bifurcata</taxon>
        <taxon>Unidentata</taxon>
        <taxon>Episquamata</taxon>
        <taxon>Laterata</taxon>
        <taxon>Lacertibaenia</taxon>
        <taxon>Lacertidae</taxon>
        <taxon>Podarcis</taxon>
    </lineage>
</organism>
<dbReference type="Proteomes" id="UP001178461">
    <property type="component" value="Chromosome 10"/>
</dbReference>
<reference evidence="2" key="1">
    <citation type="submission" date="2022-12" db="EMBL/GenBank/DDBJ databases">
        <authorList>
            <person name="Alioto T."/>
            <person name="Alioto T."/>
            <person name="Gomez Garrido J."/>
        </authorList>
    </citation>
    <scope>NUCLEOTIDE SEQUENCE</scope>
</reference>
<keyword evidence="3" id="KW-1185">Reference proteome</keyword>
<gene>
    <name evidence="2" type="ORF">PODLI_1B030353</name>
</gene>
<evidence type="ECO:0000313" key="3">
    <source>
        <dbReference type="Proteomes" id="UP001178461"/>
    </source>
</evidence>
<protein>
    <submittedName>
        <fullName evidence="2">Uncharacterized protein</fullName>
    </submittedName>
</protein>
<dbReference type="AlphaFoldDB" id="A0AA35KX93"/>
<feature type="region of interest" description="Disordered" evidence="1">
    <location>
        <begin position="1"/>
        <end position="39"/>
    </location>
</feature>
<evidence type="ECO:0000313" key="2">
    <source>
        <dbReference type="EMBL" id="CAI5785957.1"/>
    </source>
</evidence>
<sequence length="126" mass="14383">MQLESPRATLQHRGCDGSYGQQPRSKAPEQQICSKGSPPLGKRWWFQVAPRLRAEEARTQMCPGHVYTCKALTLSEVLKWLGCEGTTGSFRSQEYLRKLGWSICAAAFRRPPFAREKKERTLFSCF</sequence>
<proteinExistence type="predicted"/>